<dbReference type="CDD" id="cd00610">
    <property type="entry name" value="OAT_like"/>
    <property type="match status" value="1"/>
</dbReference>
<keyword evidence="4" id="KW-0032">Aminotransferase</keyword>
<organism evidence="4 5">
    <name type="scientific">Mesorhizobium waimense</name>
    <dbReference type="NCBI Taxonomy" id="1300307"/>
    <lineage>
        <taxon>Bacteria</taxon>
        <taxon>Pseudomonadati</taxon>
        <taxon>Pseudomonadota</taxon>
        <taxon>Alphaproteobacteria</taxon>
        <taxon>Hyphomicrobiales</taxon>
        <taxon>Phyllobacteriaceae</taxon>
        <taxon>Mesorhizobium</taxon>
    </lineage>
</organism>
<dbReference type="Gene3D" id="3.40.640.10">
    <property type="entry name" value="Type I PLP-dependent aspartate aminotransferase-like (Major domain)"/>
    <property type="match status" value="1"/>
</dbReference>
<dbReference type="GO" id="GO:0030170">
    <property type="term" value="F:pyridoxal phosphate binding"/>
    <property type="evidence" value="ECO:0007669"/>
    <property type="project" value="InterPro"/>
</dbReference>
<evidence type="ECO:0000256" key="1">
    <source>
        <dbReference type="ARBA" id="ARBA00001933"/>
    </source>
</evidence>
<dbReference type="OrthoDB" id="9801052at2"/>
<comment type="cofactor">
    <cofactor evidence="1">
        <name>pyridoxal 5'-phosphate</name>
        <dbReference type="ChEBI" id="CHEBI:597326"/>
    </cofactor>
</comment>
<reference evidence="4 5" key="1">
    <citation type="submission" date="2018-09" db="EMBL/GenBank/DDBJ databases">
        <title>Mesorhizobium carmichaelinearum sp. nov. isolated from Carmichaelinea spp. root nodules in New Zealand.</title>
        <authorList>
            <person name="De Meyer S.E."/>
        </authorList>
    </citation>
    <scope>NUCLEOTIDE SEQUENCE [LARGE SCALE GENOMIC DNA]</scope>
    <source>
        <strain evidence="4 5">ICMP19557</strain>
    </source>
</reference>
<accession>A0A3A5JSQ0</accession>
<dbReference type="InterPro" id="IPR015424">
    <property type="entry name" value="PyrdxlP-dep_Trfase"/>
</dbReference>
<name>A0A3A5JSQ0_9HYPH</name>
<dbReference type="InterPro" id="IPR015421">
    <property type="entry name" value="PyrdxlP-dep_Trfase_major"/>
</dbReference>
<evidence type="ECO:0000256" key="3">
    <source>
        <dbReference type="RuleBase" id="RU003560"/>
    </source>
</evidence>
<dbReference type="PANTHER" id="PTHR43713:SF3">
    <property type="entry name" value="GLUTAMATE-1-SEMIALDEHYDE 2,1-AMINOMUTASE 1, CHLOROPLASTIC-RELATED"/>
    <property type="match status" value="1"/>
</dbReference>
<dbReference type="AlphaFoldDB" id="A0A3A5JSQ0"/>
<keyword evidence="2 3" id="KW-0663">Pyridoxal phosphate</keyword>
<dbReference type="GO" id="GO:0008483">
    <property type="term" value="F:transaminase activity"/>
    <property type="evidence" value="ECO:0007669"/>
    <property type="project" value="UniProtKB-KW"/>
</dbReference>
<dbReference type="PANTHER" id="PTHR43713">
    <property type="entry name" value="GLUTAMATE-1-SEMIALDEHYDE 2,1-AMINOMUTASE"/>
    <property type="match status" value="1"/>
</dbReference>
<gene>
    <name evidence="4" type="ORF">D3227_39035</name>
</gene>
<dbReference type="Proteomes" id="UP000272706">
    <property type="component" value="Unassembled WGS sequence"/>
</dbReference>
<comment type="similarity">
    <text evidence="3">Belongs to the class-III pyridoxal-phosphate-dependent aminotransferase family.</text>
</comment>
<dbReference type="Pfam" id="PF00202">
    <property type="entry name" value="Aminotran_3"/>
    <property type="match status" value="1"/>
</dbReference>
<protein>
    <submittedName>
        <fullName evidence="4">Aspartate aminotransferase family protein</fullName>
    </submittedName>
</protein>
<keyword evidence="4" id="KW-0808">Transferase</keyword>
<evidence type="ECO:0000313" key="5">
    <source>
        <dbReference type="Proteomes" id="UP000272706"/>
    </source>
</evidence>
<dbReference type="Gene3D" id="3.90.1150.10">
    <property type="entry name" value="Aspartate Aminotransferase, domain 1"/>
    <property type="match status" value="1"/>
</dbReference>
<sequence length="447" mass="48507">MGRCLVDANLHTDISKSAALFERAKSILPGGCSRNTILRKPHPIYAERGQGCYVYDVEGVRRIDFANNIASLIHGHAHPAIVAAVSEQLQKGTAFTLGTEVEIDYAEYIRSRNPAFERIRFVNSGTEAVMASLKAARAFTRRPKIAKVEGAYHGLYDYAEASQTAKPDNWGQPEHPSSVAVSRGTPQRVLDDVVVIPFNDGQRALKILDEHRDQLACVLIDVLPHRIGVIPAAEDFVQALRRWTQQNGALLIFDEVITFRSKFGGAQQWYDVQPDITALGKMIGGGFPVGAIAGSADVMEVLNPLNGPALFPLSGTFSANPITMIAGHTAMQLYDREAVDRLNALGDRARSSIGEAIKIADVPVCVTGRGSMFRIHLSAGAPENYRQAYLSSEKAALLSAFVGHLFDGGLLMVETGTGFLSTAMSEQDIDDMGAVVLTALRKMKPYL</sequence>
<comment type="caution">
    <text evidence="4">The sequence shown here is derived from an EMBL/GenBank/DDBJ whole genome shotgun (WGS) entry which is preliminary data.</text>
</comment>
<proteinExistence type="inferred from homology"/>
<dbReference type="EMBL" id="QZWZ01000094">
    <property type="protein sequence ID" value="RJT23244.1"/>
    <property type="molecule type" value="Genomic_DNA"/>
</dbReference>
<dbReference type="InterPro" id="IPR005814">
    <property type="entry name" value="Aminotrans_3"/>
</dbReference>
<evidence type="ECO:0000256" key="2">
    <source>
        <dbReference type="ARBA" id="ARBA00022898"/>
    </source>
</evidence>
<keyword evidence="5" id="KW-1185">Reference proteome</keyword>
<dbReference type="InterPro" id="IPR015422">
    <property type="entry name" value="PyrdxlP-dep_Trfase_small"/>
</dbReference>
<evidence type="ECO:0000313" key="4">
    <source>
        <dbReference type="EMBL" id="RJT23244.1"/>
    </source>
</evidence>
<dbReference type="SUPFAM" id="SSF53383">
    <property type="entry name" value="PLP-dependent transferases"/>
    <property type="match status" value="1"/>
</dbReference>